<dbReference type="CDD" id="cd00082">
    <property type="entry name" value="HisKA"/>
    <property type="match status" value="1"/>
</dbReference>
<evidence type="ECO:0000256" key="16">
    <source>
        <dbReference type="ARBA" id="ARBA00073143"/>
    </source>
</evidence>
<keyword evidence="5" id="KW-0997">Cell inner membrane</keyword>
<dbReference type="Pfam" id="PF02518">
    <property type="entry name" value="HATPase_c"/>
    <property type="match status" value="1"/>
</dbReference>
<dbReference type="AlphaFoldDB" id="A0A7X5Y912"/>
<dbReference type="GO" id="GO:0000155">
    <property type="term" value="F:phosphorelay sensor kinase activity"/>
    <property type="evidence" value="ECO:0007669"/>
    <property type="project" value="InterPro"/>
</dbReference>
<evidence type="ECO:0000256" key="14">
    <source>
        <dbReference type="ARBA" id="ARBA00023136"/>
    </source>
</evidence>
<keyword evidence="4" id="KW-1003">Cell membrane</keyword>
<dbReference type="Pfam" id="PF00512">
    <property type="entry name" value="HisKA"/>
    <property type="match status" value="1"/>
</dbReference>
<keyword evidence="21" id="KW-1185">Reference proteome</keyword>
<evidence type="ECO:0000256" key="1">
    <source>
        <dbReference type="ARBA" id="ARBA00000085"/>
    </source>
</evidence>
<dbReference type="InterPro" id="IPR036890">
    <property type="entry name" value="HATPase_C_sf"/>
</dbReference>
<keyword evidence="10 20" id="KW-0418">Kinase</keyword>
<dbReference type="SUPFAM" id="SSF47384">
    <property type="entry name" value="Homodimeric domain of signal transducing histidine kinase"/>
    <property type="match status" value="1"/>
</dbReference>
<feature type="coiled-coil region" evidence="17">
    <location>
        <begin position="326"/>
        <end position="374"/>
    </location>
</feature>
<evidence type="ECO:0000259" key="19">
    <source>
        <dbReference type="PROSITE" id="PS50109"/>
    </source>
</evidence>
<comment type="function">
    <text evidence="15">Member of the two-component regulatory system DctB/DctD involved in the transport of C4-dicarboxylates. DctB functions as a membrane-associated protein kinase that phosphorylates DctD in response to environmental signals.</text>
</comment>
<evidence type="ECO:0000256" key="6">
    <source>
        <dbReference type="ARBA" id="ARBA00022553"/>
    </source>
</evidence>
<reference evidence="20 21" key="1">
    <citation type="submission" date="2020-03" db="EMBL/GenBank/DDBJ databases">
        <title>Genomic Encyclopedia of Type Strains, Phase IV (KMG-IV): sequencing the most valuable type-strain genomes for metagenomic binning, comparative biology and taxonomic classification.</title>
        <authorList>
            <person name="Goeker M."/>
        </authorList>
    </citation>
    <scope>NUCLEOTIDE SEQUENCE [LARGE SCALE GENOMIC DNA]</scope>
    <source>
        <strain evidence="20 21">DSM 16846</strain>
    </source>
</reference>
<name>A0A7X5Y912_9SPHN</name>
<evidence type="ECO:0000256" key="10">
    <source>
        <dbReference type="ARBA" id="ARBA00022777"/>
    </source>
</evidence>
<evidence type="ECO:0000256" key="2">
    <source>
        <dbReference type="ARBA" id="ARBA00004429"/>
    </source>
</evidence>
<dbReference type="InterPro" id="IPR003661">
    <property type="entry name" value="HisK_dim/P_dom"/>
</dbReference>
<feature type="domain" description="Histidine kinase" evidence="19">
    <location>
        <begin position="383"/>
        <end position="592"/>
    </location>
</feature>
<dbReference type="SMART" id="SM00388">
    <property type="entry name" value="HisKA"/>
    <property type="match status" value="1"/>
</dbReference>
<evidence type="ECO:0000256" key="5">
    <source>
        <dbReference type="ARBA" id="ARBA00022519"/>
    </source>
</evidence>
<keyword evidence="14 18" id="KW-0472">Membrane</keyword>
<dbReference type="Gene3D" id="1.10.287.130">
    <property type="match status" value="1"/>
</dbReference>
<comment type="catalytic activity">
    <reaction evidence="1">
        <text>ATP + protein L-histidine = ADP + protein N-phospho-L-histidine.</text>
        <dbReference type="EC" id="2.7.13.3"/>
    </reaction>
</comment>
<evidence type="ECO:0000256" key="17">
    <source>
        <dbReference type="SAM" id="Coils"/>
    </source>
</evidence>
<evidence type="ECO:0000256" key="4">
    <source>
        <dbReference type="ARBA" id="ARBA00022475"/>
    </source>
</evidence>
<dbReference type="InterPro" id="IPR017055">
    <property type="entry name" value="Sig_transdc_His_kinase_DctB"/>
</dbReference>
<dbReference type="Gene3D" id="3.30.565.10">
    <property type="entry name" value="Histidine kinase-like ATPase, C-terminal domain"/>
    <property type="match status" value="1"/>
</dbReference>
<dbReference type="Gene3D" id="6.10.250.3020">
    <property type="match status" value="1"/>
</dbReference>
<dbReference type="PANTHER" id="PTHR43065">
    <property type="entry name" value="SENSOR HISTIDINE KINASE"/>
    <property type="match status" value="1"/>
</dbReference>
<organism evidence="20 21">
    <name type="scientific">Sphingomonas kaistensis</name>
    <dbReference type="NCBI Taxonomy" id="298708"/>
    <lineage>
        <taxon>Bacteria</taxon>
        <taxon>Pseudomonadati</taxon>
        <taxon>Pseudomonadota</taxon>
        <taxon>Alphaproteobacteria</taxon>
        <taxon>Sphingomonadales</taxon>
        <taxon>Sphingomonadaceae</taxon>
        <taxon>Sphingomonas</taxon>
    </lineage>
</organism>
<proteinExistence type="predicted"/>
<dbReference type="Proteomes" id="UP000558192">
    <property type="component" value="Unassembled WGS sequence"/>
</dbReference>
<dbReference type="InterPro" id="IPR029151">
    <property type="entry name" value="Sensor-like_sf"/>
</dbReference>
<dbReference type="InterPro" id="IPR004358">
    <property type="entry name" value="Sig_transdc_His_kin-like_C"/>
</dbReference>
<dbReference type="EC" id="2.7.13.3" evidence="3"/>
<dbReference type="FunFam" id="1.10.287.130:FF:000049">
    <property type="entry name" value="C4-dicarboxylate transport sensor protein DctB"/>
    <property type="match status" value="1"/>
</dbReference>
<keyword evidence="17" id="KW-0175">Coiled coil</keyword>
<keyword evidence="6" id="KW-0597">Phosphoprotein</keyword>
<keyword evidence="8 18" id="KW-0812">Transmembrane</keyword>
<evidence type="ECO:0000256" key="12">
    <source>
        <dbReference type="ARBA" id="ARBA00022989"/>
    </source>
</evidence>
<keyword evidence="7 20" id="KW-0808">Transferase</keyword>
<evidence type="ECO:0000256" key="13">
    <source>
        <dbReference type="ARBA" id="ARBA00023012"/>
    </source>
</evidence>
<evidence type="ECO:0000256" key="3">
    <source>
        <dbReference type="ARBA" id="ARBA00012438"/>
    </source>
</evidence>
<dbReference type="EMBL" id="JAATJC010000001">
    <property type="protein sequence ID" value="NJC05726.1"/>
    <property type="molecule type" value="Genomic_DNA"/>
</dbReference>
<dbReference type="RefSeq" id="WP_168068455.1">
    <property type="nucleotide sequence ID" value="NZ_JAATJC010000001.1"/>
</dbReference>
<dbReference type="Gene3D" id="3.30.450.20">
    <property type="entry name" value="PAS domain"/>
    <property type="match status" value="2"/>
</dbReference>
<gene>
    <name evidence="20" type="ORF">GGQ97_001519</name>
</gene>
<sequence length="592" mass="64050">MLKRSRRVVVVLAATLALVLALALVAADRWSRITARANAAIAAQSAARANQGLLVSELQKFRLLPLVLAEFPDVAAVLEATTPQAAARLNEQLELLAGRTDAAVIYLIGRDGVTRSASNWRLPTSFVGQNYGFRPYFRGAMRDGASELFALGTVSGRPGLYLARRVDRAGTPLGTIVVKVEFDRLEKTWGANGGIGLVTDPHGVILVTSRPEWRFQTTAPLSRQALADAVRTLQFGPSPPVEAPLSLAGAEASVGNGRQREPYYAATLPAPIDGGRLTAMVALQPFLEESRRVALLWVLALLLVAGAICAILLRQWDRQRLLLQSRAALSQEVERQTAELRDTNARLRVESQEREEATNKYVAAREDLARANRLGTLGQITAGVAHEINQPVAAIRTFAENSTKFITRGRPEDAQVNLGRIIDLTDRIASITSELRSFTRRKTPVPVQATLGSIVDGALLLLGAKASSQIEIAVGEDDRRRVLVGDRVRLEQVLINLLRNALDAVLKRSGAIRLSARTEGDRMLISIADRGPGIDPAIRERLFTPFESAKSGGLGLGLAIARDIAREFDGDLWLEAGDGPGATFVVALRIAR</sequence>
<feature type="transmembrane region" description="Helical" evidence="18">
    <location>
        <begin position="294"/>
        <end position="313"/>
    </location>
</feature>
<evidence type="ECO:0000256" key="8">
    <source>
        <dbReference type="ARBA" id="ARBA00022692"/>
    </source>
</evidence>
<evidence type="ECO:0000256" key="18">
    <source>
        <dbReference type="SAM" id="Phobius"/>
    </source>
</evidence>
<evidence type="ECO:0000313" key="20">
    <source>
        <dbReference type="EMBL" id="NJC05726.1"/>
    </source>
</evidence>
<dbReference type="PRINTS" id="PR00344">
    <property type="entry name" value="BCTRLSENSOR"/>
</dbReference>
<dbReference type="SUPFAM" id="SSF55874">
    <property type="entry name" value="ATPase domain of HSP90 chaperone/DNA topoisomerase II/histidine kinase"/>
    <property type="match status" value="1"/>
</dbReference>
<dbReference type="PANTHER" id="PTHR43065:SF46">
    <property type="entry name" value="C4-DICARBOXYLATE TRANSPORT SENSOR PROTEIN DCTB"/>
    <property type="match status" value="1"/>
</dbReference>
<keyword evidence="9" id="KW-0547">Nucleotide-binding</keyword>
<comment type="caution">
    <text evidence="20">The sequence shown here is derived from an EMBL/GenBank/DDBJ whole genome shotgun (WGS) entry which is preliminary data.</text>
</comment>
<evidence type="ECO:0000256" key="11">
    <source>
        <dbReference type="ARBA" id="ARBA00022840"/>
    </source>
</evidence>
<evidence type="ECO:0000256" key="9">
    <source>
        <dbReference type="ARBA" id="ARBA00022741"/>
    </source>
</evidence>
<comment type="subcellular location">
    <subcellularLocation>
        <location evidence="2">Cell inner membrane</location>
        <topology evidence="2">Multi-pass membrane protein</topology>
    </subcellularLocation>
</comment>
<keyword evidence="11" id="KW-0067">ATP-binding</keyword>
<dbReference type="SUPFAM" id="SSF103190">
    <property type="entry name" value="Sensory domain-like"/>
    <property type="match status" value="1"/>
</dbReference>
<protein>
    <recommendedName>
        <fullName evidence="16">C4-dicarboxylate transport sensor protein DctB</fullName>
        <ecNumber evidence="3">2.7.13.3</ecNumber>
    </recommendedName>
</protein>
<dbReference type="PROSITE" id="PS50109">
    <property type="entry name" value="HIS_KIN"/>
    <property type="match status" value="1"/>
</dbReference>
<dbReference type="InterPro" id="IPR036097">
    <property type="entry name" value="HisK_dim/P_sf"/>
</dbReference>
<accession>A0A7X5Y912</accession>
<keyword evidence="13" id="KW-0902">Two-component regulatory system</keyword>
<dbReference type="PIRSF" id="PIRSF036431">
    <property type="entry name" value="STHK_DctB"/>
    <property type="match status" value="1"/>
</dbReference>
<keyword evidence="12 18" id="KW-1133">Transmembrane helix</keyword>
<evidence type="ECO:0000313" key="21">
    <source>
        <dbReference type="Proteomes" id="UP000558192"/>
    </source>
</evidence>
<dbReference type="SMART" id="SM00387">
    <property type="entry name" value="HATPase_c"/>
    <property type="match status" value="1"/>
</dbReference>
<dbReference type="InterPro" id="IPR003594">
    <property type="entry name" value="HATPase_dom"/>
</dbReference>
<evidence type="ECO:0000256" key="7">
    <source>
        <dbReference type="ARBA" id="ARBA00022679"/>
    </source>
</evidence>
<dbReference type="GO" id="GO:0005524">
    <property type="term" value="F:ATP binding"/>
    <property type="evidence" value="ECO:0007669"/>
    <property type="project" value="UniProtKB-KW"/>
</dbReference>
<evidence type="ECO:0000256" key="15">
    <source>
        <dbReference type="ARBA" id="ARBA00059004"/>
    </source>
</evidence>
<dbReference type="InterPro" id="IPR005467">
    <property type="entry name" value="His_kinase_dom"/>
</dbReference>
<dbReference type="GO" id="GO:0005886">
    <property type="term" value="C:plasma membrane"/>
    <property type="evidence" value="ECO:0007669"/>
    <property type="project" value="UniProtKB-SubCell"/>
</dbReference>